<dbReference type="PANTHER" id="PTHR31218">
    <property type="entry name" value="WAT1-RELATED PROTEIN"/>
    <property type="match status" value="1"/>
</dbReference>
<evidence type="ECO:0000256" key="2">
    <source>
        <dbReference type="ARBA" id="ARBA00007635"/>
    </source>
</evidence>
<organism evidence="8">
    <name type="scientific">Solanum chacoense</name>
    <name type="common">Chaco potato</name>
    <dbReference type="NCBI Taxonomy" id="4108"/>
    <lineage>
        <taxon>Eukaryota</taxon>
        <taxon>Viridiplantae</taxon>
        <taxon>Streptophyta</taxon>
        <taxon>Embryophyta</taxon>
        <taxon>Tracheophyta</taxon>
        <taxon>Spermatophyta</taxon>
        <taxon>Magnoliopsida</taxon>
        <taxon>eudicotyledons</taxon>
        <taxon>Gunneridae</taxon>
        <taxon>Pentapetalae</taxon>
        <taxon>asterids</taxon>
        <taxon>lamiids</taxon>
        <taxon>Solanales</taxon>
        <taxon>Solanaceae</taxon>
        <taxon>Solanoideae</taxon>
        <taxon>Solaneae</taxon>
        <taxon>Solanum</taxon>
    </lineage>
</organism>
<evidence type="ECO:0000256" key="3">
    <source>
        <dbReference type="ARBA" id="ARBA00022692"/>
    </source>
</evidence>
<evidence type="ECO:0000256" key="4">
    <source>
        <dbReference type="ARBA" id="ARBA00022989"/>
    </source>
</evidence>
<comment type="subcellular location">
    <subcellularLocation>
        <location evidence="1 6">Membrane</location>
        <topology evidence="1 6">Multi-pass membrane protein</topology>
    </subcellularLocation>
</comment>
<feature type="transmembrane region" description="Helical" evidence="6">
    <location>
        <begin position="58"/>
        <end position="77"/>
    </location>
</feature>
<evidence type="ECO:0000259" key="7">
    <source>
        <dbReference type="Pfam" id="PF00892"/>
    </source>
</evidence>
<keyword evidence="4 6" id="KW-1133">Transmembrane helix</keyword>
<feature type="domain" description="EamA" evidence="7">
    <location>
        <begin position="2"/>
        <end position="101"/>
    </location>
</feature>
<dbReference type="SUPFAM" id="SSF103481">
    <property type="entry name" value="Multidrug resistance efflux transporter EmrE"/>
    <property type="match status" value="1"/>
</dbReference>
<evidence type="ECO:0000256" key="6">
    <source>
        <dbReference type="RuleBase" id="RU363077"/>
    </source>
</evidence>
<dbReference type="InterPro" id="IPR030184">
    <property type="entry name" value="WAT1-related"/>
</dbReference>
<comment type="similarity">
    <text evidence="2 6">Belongs to the drug/metabolite transporter (DMT) superfamily. Plant drug/metabolite exporter (P-DME) (TC 2.A.7.4) family.</text>
</comment>
<dbReference type="GO" id="GO:0022857">
    <property type="term" value="F:transmembrane transporter activity"/>
    <property type="evidence" value="ECO:0007669"/>
    <property type="project" value="InterPro"/>
</dbReference>
<reference evidence="8" key="1">
    <citation type="submission" date="2015-12" db="EMBL/GenBank/DDBJ databases">
        <title>Gene expression during late stages of embryo sac development: a critical building block for successful pollen-pistil interactions.</title>
        <authorList>
            <person name="Liu Y."/>
            <person name="Joly V."/>
            <person name="Sabar M."/>
            <person name="Matton D.P."/>
        </authorList>
    </citation>
    <scope>NUCLEOTIDE SEQUENCE</scope>
</reference>
<dbReference type="EMBL" id="GEDG01036524">
    <property type="protein sequence ID" value="JAP08655.1"/>
    <property type="molecule type" value="Transcribed_RNA"/>
</dbReference>
<feature type="transmembrane region" description="Helical" evidence="6">
    <location>
        <begin position="83"/>
        <end position="102"/>
    </location>
</feature>
<keyword evidence="3 6" id="KW-0812">Transmembrane</keyword>
<accession>A0A0V0GKB8</accession>
<evidence type="ECO:0000256" key="5">
    <source>
        <dbReference type="ARBA" id="ARBA00023136"/>
    </source>
</evidence>
<evidence type="ECO:0000313" key="8">
    <source>
        <dbReference type="EMBL" id="JAP08655.1"/>
    </source>
</evidence>
<sequence length="117" mass="13051">MCLMASVECVIIGFCVVPKLSEWTLNPIRAVSVVYNGAMATSFTYFLSSWCIEKKGPLYVSMFNPLFLVISAFLSWILLREKLYLGVVVGSIIVVAGMYGFLWGKKMETNAEDIDCT</sequence>
<proteinExistence type="inferred from homology"/>
<name>A0A0V0GKB8_SOLCH</name>
<feature type="transmembrane region" description="Helical" evidence="6">
    <location>
        <begin position="28"/>
        <end position="46"/>
    </location>
</feature>
<protein>
    <recommendedName>
        <fullName evidence="6">WAT1-related protein</fullName>
    </recommendedName>
</protein>
<dbReference type="AlphaFoldDB" id="A0A0V0GKB8"/>
<keyword evidence="5 6" id="KW-0472">Membrane</keyword>
<evidence type="ECO:0000256" key="1">
    <source>
        <dbReference type="ARBA" id="ARBA00004141"/>
    </source>
</evidence>
<dbReference type="InterPro" id="IPR037185">
    <property type="entry name" value="EmrE-like"/>
</dbReference>
<comment type="caution">
    <text evidence="6">Lacks conserved residue(s) required for the propagation of feature annotation.</text>
</comment>
<dbReference type="InterPro" id="IPR000620">
    <property type="entry name" value="EamA_dom"/>
</dbReference>
<dbReference type="Pfam" id="PF00892">
    <property type="entry name" value="EamA"/>
    <property type="match status" value="1"/>
</dbReference>
<dbReference type="GO" id="GO:0016020">
    <property type="term" value="C:membrane"/>
    <property type="evidence" value="ECO:0007669"/>
    <property type="project" value="UniProtKB-SubCell"/>
</dbReference>